<comment type="caution">
    <text evidence="1">The sequence shown here is derived from an EMBL/GenBank/DDBJ whole genome shotgun (WGS) entry which is preliminary data.</text>
</comment>
<sequence length="85" mass="9717">MAAFSLPQTLHRVGYHSEDREDDMDTAFFVEALRALEHLQLVTSTRWSSTEFLATLSQACSDHGVEFVIYDSDNWSSVTPDAYWL</sequence>
<dbReference type="EMBL" id="MU275997">
    <property type="protein sequence ID" value="KAI0044018.1"/>
    <property type="molecule type" value="Genomic_DNA"/>
</dbReference>
<dbReference type="Proteomes" id="UP000814033">
    <property type="component" value="Unassembled WGS sequence"/>
</dbReference>
<keyword evidence="2" id="KW-1185">Reference proteome</keyword>
<accession>A0ACB8RKI0</accession>
<evidence type="ECO:0000313" key="1">
    <source>
        <dbReference type="EMBL" id="KAI0044018.1"/>
    </source>
</evidence>
<name>A0ACB8RKI0_9AGAM</name>
<reference evidence="1" key="2">
    <citation type="journal article" date="2022" name="New Phytol.">
        <title>Evolutionary transition to the ectomycorrhizal habit in the genomes of a hyperdiverse lineage of mushroom-forming fungi.</title>
        <authorList>
            <person name="Looney B."/>
            <person name="Miyauchi S."/>
            <person name="Morin E."/>
            <person name="Drula E."/>
            <person name="Courty P.E."/>
            <person name="Kohler A."/>
            <person name="Kuo A."/>
            <person name="LaButti K."/>
            <person name="Pangilinan J."/>
            <person name="Lipzen A."/>
            <person name="Riley R."/>
            <person name="Andreopoulos W."/>
            <person name="He G."/>
            <person name="Johnson J."/>
            <person name="Nolan M."/>
            <person name="Tritt A."/>
            <person name="Barry K.W."/>
            <person name="Grigoriev I.V."/>
            <person name="Nagy L.G."/>
            <person name="Hibbett D."/>
            <person name="Henrissat B."/>
            <person name="Matheny P.B."/>
            <person name="Labbe J."/>
            <person name="Martin F.M."/>
        </authorList>
    </citation>
    <scope>NUCLEOTIDE SEQUENCE</scope>
    <source>
        <strain evidence="1">FP105234-sp</strain>
    </source>
</reference>
<reference evidence="1" key="1">
    <citation type="submission" date="2021-02" db="EMBL/GenBank/DDBJ databases">
        <authorList>
            <consortium name="DOE Joint Genome Institute"/>
            <person name="Ahrendt S."/>
            <person name="Looney B.P."/>
            <person name="Miyauchi S."/>
            <person name="Morin E."/>
            <person name="Drula E."/>
            <person name="Courty P.E."/>
            <person name="Chicoki N."/>
            <person name="Fauchery L."/>
            <person name="Kohler A."/>
            <person name="Kuo A."/>
            <person name="Labutti K."/>
            <person name="Pangilinan J."/>
            <person name="Lipzen A."/>
            <person name="Riley R."/>
            <person name="Andreopoulos W."/>
            <person name="He G."/>
            <person name="Johnson J."/>
            <person name="Barry K.W."/>
            <person name="Grigoriev I.V."/>
            <person name="Nagy L."/>
            <person name="Hibbett D."/>
            <person name="Henrissat B."/>
            <person name="Matheny P.B."/>
            <person name="Labbe J."/>
            <person name="Martin F."/>
        </authorList>
    </citation>
    <scope>NUCLEOTIDE SEQUENCE</scope>
    <source>
        <strain evidence="1">FP105234-sp</strain>
    </source>
</reference>
<organism evidence="1 2">
    <name type="scientific">Auriscalpium vulgare</name>
    <dbReference type="NCBI Taxonomy" id="40419"/>
    <lineage>
        <taxon>Eukaryota</taxon>
        <taxon>Fungi</taxon>
        <taxon>Dikarya</taxon>
        <taxon>Basidiomycota</taxon>
        <taxon>Agaricomycotina</taxon>
        <taxon>Agaricomycetes</taxon>
        <taxon>Russulales</taxon>
        <taxon>Auriscalpiaceae</taxon>
        <taxon>Auriscalpium</taxon>
    </lineage>
</organism>
<protein>
    <submittedName>
        <fullName evidence="1">Uncharacterized protein</fullName>
    </submittedName>
</protein>
<proteinExistence type="predicted"/>
<gene>
    <name evidence="1" type="ORF">FA95DRAFT_1608911</name>
</gene>
<evidence type="ECO:0000313" key="2">
    <source>
        <dbReference type="Proteomes" id="UP000814033"/>
    </source>
</evidence>